<dbReference type="Proteomes" id="UP000654075">
    <property type="component" value="Unassembled WGS sequence"/>
</dbReference>
<dbReference type="GO" id="GO:0003723">
    <property type="term" value="F:RNA binding"/>
    <property type="evidence" value="ECO:0007669"/>
    <property type="project" value="InterPro"/>
</dbReference>
<evidence type="ECO:0000313" key="3">
    <source>
        <dbReference type="EMBL" id="CAE8639839.1"/>
    </source>
</evidence>
<protein>
    <recommendedName>
        <fullName evidence="2">RRM domain-containing protein</fullName>
    </recommendedName>
</protein>
<evidence type="ECO:0000256" key="1">
    <source>
        <dbReference type="SAM" id="MobiDB-lite"/>
    </source>
</evidence>
<keyword evidence="4" id="KW-1185">Reference proteome</keyword>
<dbReference type="InterPro" id="IPR012677">
    <property type="entry name" value="Nucleotide-bd_a/b_plait_sf"/>
</dbReference>
<gene>
    <name evidence="3" type="ORF">PGLA1383_LOCUS54823</name>
</gene>
<name>A0A813HMI4_POLGL</name>
<feature type="compositionally biased region" description="Polar residues" evidence="1">
    <location>
        <begin position="59"/>
        <end position="69"/>
    </location>
</feature>
<dbReference type="InterPro" id="IPR000504">
    <property type="entry name" value="RRM_dom"/>
</dbReference>
<evidence type="ECO:0000313" key="4">
    <source>
        <dbReference type="Proteomes" id="UP000654075"/>
    </source>
</evidence>
<proteinExistence type="predicted"/>
<evidence type="ECO:0000259" key="2">
    <source>
        <dbReference type="SMART" id="SM00360"/>
    </source>
</evidence>
<dbReference type="Pfam" id="PF04059">
    <property type="entry name" value="RRM_2"/>
    <property type="match status" value="1"/>
</dbReference>
<dbReference type="OrthoDB" id="427607at2759"/>
<dbReference type="SUPFAM" id="SSF54928">
    <property type="entry name" value="RNA-binding domain, RBD"/>
    <property type="match status" value="1"/>
</dbReference>
<feature type="domain" description="RRM" evidence="2">
    <location>
        <begin position="81"/>
        <end position="153"/>
    </location>
</feature>
<dbReference type="InterPro" id="IPR007201">
    <property type="entry name" value="Mei2-like_Rrm_C"/>
</dbReference>
<feature type="region of interest" description="Disordered" evidence="1">
    <location>
        <begin position="43"/>
        <end position="70"/>
    </location>
</feature>
<organism evidence="3 4">
    <name type="scientific">Polarella glacialis</name>
    <name type="common">Dinoflagellate</name>
    <dbReference type="NCBI Taxonomy" id="89957"/>
    <lineage>
        <taxon>Eukaryota</taxon>
        <taxon>Sar</taxon>
        <taxon>Alveolata</taxon>
        <taxon>Dinophyceae</taxon>
        <taxon>Suessiales</taxon>
        <taxon>Suessiaceae</taxon>
        <taxon>Polarella</taxon>
    </lineage>
</organism>
<dbReference type="InterPro" id="IPR035979">
    <property type="entry name" value="RBD_domain_sf"/>
</dbReference>
<comment type="caution">
    <text evidence="3">The sequence shown here is derived from an EMBL/GenBank/DDBJ whole genome shotgun (WGS) entry which is preliminary data.</text>
</comment>
<reference evidence="3" key="1">
    <citation type="submission" date="2021-02" db="EMBL/GenBank/DDBJ databases">
        <authorList>
            <person name="Dougan E. K."/>
            <person name="Rhodes N."/>
            <person name="Thang M."/>
            <person name="Chan C."/>
        </authorList>
    </citation>
    <scope>NUCLEOTIDE SEQUENCE</scope>
</reference>
<dbReference type="Gene3D" id="3.30.70.330">
    <property type="match status" value="1"/>
</dbReference>
<accession>A0A813HMI4</accession>
<dbReference type="AlphaFoldDB" id="A0A813HMI4"/>
<dbReference type="SMART" id="SM00360">
    <property type="entry name" value="RRM"/>
    <property type="match status" value="1"/>
</dbReference>
<feature type="non-terminal residue" evidence="3">
    <location>
        <position position="1"/>
    </location>
</feature>
<sequence>MSMSASTMQAMRHWTVGLPRSCPVAPPLPTKLMACKFASHSSEQSDSDLSTEMPDMSHDTSSNDEGSSSKFDDIISGGVTTLVIHNVPNRYSQEALVQDFKGFSFDFLFLPFRVKQRRSSKYAFVNFSSPTEAAIFRARFDGTCLGTSKIPVTVGNAKTQGFASNVLLHAFNEDALEKHRPFVYIMGRRVGFQELA</sequence>
<dbReference type="EMBL" id="CAJNNV010032391">
    <property type="protein sequence ID" value="CAE8639839.1"/>
    <property type="molecule type" value="Genomic_DNA"/>
</dbReference>